<organism evidence="1 2">
    <name type="scientific">Racocetra persica</name>
    <dbReference type="NCBI Taxonomy" id="160502"/>
    <lineage>
        <taxon>Eukaryota</taxon>
        <taxon>Fungi</taxon>
        <taxon>Fungi incertae sedis</taxon>
        <taxon>Mucoromycota</taxon>
        <taxon>Glomeromycotina</taxon>
        <taxon>Glomeromycetes</taxon>
        <taxon>Diversisporales</taxon>
        <taxon>Gigasporaceae</taxon>
        <taxon>Racocetra</taxon>
    </lineage>
</organism>
<comment type="caution">
    <text evidence="1">The sequence shown here is derived from an EMBL/GenBank/DDBJ whole genome shotgun (WGS) entry which is preliminary data.</text>
</comment>
<sequence length="61" mass="6944">FACTINNLISIRTKGQNSKRIKGFNDSTNISKSKNKKKQISQSEYDQSNNDDNTNSDYNLI</sequence>
<reference evidence="1" key="1">
    <citation type="submission" date="2021-06" db="EMBL/GenBank/DDBJ databases">
        <authorList>
            <person name="Kallberg Y."/>
            <person name="Tangrot J."/>
            <person name="Rosling A."/>
        </authorList>
    </citation>
    <scope>NUCLEOTIDE SEQUENCE</scope>
    <source>
        <strain evidence="1">MA461A</strain>
    </source>
</reference>
<name>A0ACA9S5A9_9GLOM</name>
<accession>A0ACA9S5A9</accession>
<protein>
    <submittedName>
        <fullName evidence="1">30355_t:CDS:1</fullName>
    </submittedName>
</protein>
<keyword evidence="2" id="KW-1185">Reference proteome</keyword>
<feature type="non-terminal residue" evidence="1">
    <location>
        <position position="1"/>
    </location>
</feature>
<dbReference type="Proteomes" id="UP000789920">
    <property type="component" value="Unassembled WGS sequence"/>
</dbReference>
<proteinExistence type="predicted"/>
<evidence type="ECO:0000313" key="2">
    <source>
        <dbReference type="Proteomes" id="UP000789920"/>
    </source>
</evidence>
<dbReference type="EMBL" id="CAJVQC010090910">
    <property type="protein sequence ID" value="CAG8825695.1"/>
    <property type="molecule type" value="Genomic_DNA"/>
</dbReference>
<gene>
    <name evidence="1" type="ORF">RPERSI_LOCUS26552</name>
</gene>
<evidence type="ECO:0000313" key="1">
    <source>
        <dbReference type="EMBL" id="CAG8825695.1"/>
    </source>
</evidence>